<feature type="signal peptide" evidence="1">
    <location>
        <begin position="1"/>
        <end position="22"/>
    </location>
</feature>
<keyword evidence="3" id="KW-1185">Reference proteome</keyword>
<dbReference type="AlphaFoldDB" id="A0AB34KP11"/>
<gene>
    <name evidence="2" type="ORF">WHR41_04974</name>
</gene>
<name>A0AB34KP11_9PEZI</name>
<reference evidence="2 3" key="1">
    <citation type="journal article" date="2020" name="Microbiol. Resour. Announc.">
        <title>Draft Genome Sequence of a Cladosporium Species Isolated from the Mesophotic Ascidian Didemnum maculosum.</title>
        <authorList>
            <person name="Gioti A."/>
            <person name="Siaperas R."/>
            <person name="Nikolaivits E."/>
            <person name="Le Goff G."/>
            <person name="Ouazzani J."/>
            <person name="Kotoulas G."/>
            <person name="Topakas E."/>
        </authorList>
    </citation>
    <scope>NUCLEOTIDE SEQUENCE [LARGE SCALE GENOMIC DNA]</scope>
    <source>
        <strain evidence="2 3">TM138-S3</strain>
    </source>
</reference>
<dbReference type="EMBL" id="JAAQHG020000017">
    <property type="protein sequence ID" value="KAL1585916.1"/>
    <property type="molecule type" value="Genomic_DNA"/>
</dbReference>
<organism evidence="2 3">
    <name type="scientific">Cladosporium halotolerans</name>
    <dbReference type="NCBI Taxonomy" id="1052096"/>
    <lineage>
        <taxon>Eukaryota</taxon>
        <taxon>Fungi</taxon>
        <taxon>Dikarya</taxon>
        <taxon>Ascomycota</taxon>
        <taxon>Pezizomycotina</taxon>
        <taxon>Dothideomycetes</taxon>
        <taxon>Dothideomycetidae</taxon>
        <taxon>Cladosporiales</taxon>
        <taxon>Cladosporiaceae</taxon>
        <taxon>Cladosporium</taxon>
    </lineage>
</organism>
<feature type="chain" id="PRO_5044334182" evidence="1">
    <location>
        <begin position="23"/>
        <end position="413"/>
    </location>
</feature>
<proteinExistence type="predicted"/>
<dbReference type="GeneID" id="96006418"/>
<evidence type="ECO:0000313" key="3">
    <source>
        <dbReference type="Proteomes" id="UP000803884"/>
    </source>
</evidence>
<evidence type="ECO:0000313" key="2">
    <source>
        <dbReference type="EMBL" id="KAL1585916.1"/>
    </source>
</evidence>
<comment type="caution">
    <text evidence="2">The sequence shown here is derived from an EMBL/GenBank/DDBJ whole genome shotgun (WGS) entry which is preliminary data.</text>
</comment>
<evidence type="ECO:0000256" key="1">
    <source>
        <dbReference type="SAM" id="SignalP"/>
    </source>
</evidence>
<sequence length="413" mass="44231">MPSFRVTGATLALLSLVPSVFGDCESFGIDFTSGGTFFQNSNSTDPFTALQSFTGCQDDTAHNVFVNPSGDQSECSETPLTPDDEPQLVTCQDWPKDRLYDGDWSLLIISNNGEDGEPIAYQRDFSLTVGTQQTTTVTPTVTVSNVETPVQNVTSTVTSLATETADASTITSGRGTHTITPKPTTITKTRGLITLTQRTQTWQVIPSTKTVAASCSVQPTHHVKDPIASIVPYVLGDLNHIVEDVINLNKGIIGGVLDKVFHPFGRSRFNAGFHFKREILAGRTPSEELKKAFVAERSEKLKREALGKRAPDARTKTVTDETPVTSTVDLTAPATTQTVYTTVSSTTTSTPPPVTAGPVTTTARQITKTKQINLPIVVTTNTRTYTTTIVNTATTTAPGAKESCAKKGGVLLD</sequence>
<accession>A0AB34KP11</accession>
<protein>
    <submittedName>
        <fullName evidence="2">Uncharacterized protein</fullName>
    </submittedName>
</protein>
<dbReference type="Proteomes" id="UP000803884">
    <property type="component" value="Unassembled WGS sequence"/>
</dbReference>
<keyword evidence="1" id="KW-0732">Signal</keyword>
<dbReference type="RefSeq" id="XP_069229022.1">
    <property type="nucleotide sequence ID" value="XM_069373580.1"/>
</dbReference>